<dbReference type="RefSeq" id="WP_420905268.1">
    <property type="nucleotide sequence ID" value="NZ_BAAFGK010000004.1"/>
</dbReference>
<feature type="region of interest" description="Disordered" evidence="1">
    <location>
        <begin position="129"/>
        <end position="150"/>
    </location>
</feature>
<sequence>MNTRLIKKILPLAVTVALYAGSVLAEEKANTPAAPAAPAATEQAMQPGMWPGGMGGPWGGPGMRGGPWGGPHRGGPGWGGGGPGMEMNGPWGEPVESLTARLASVKQQLGITAAQEENWNAYTKALTEQNEARSSMRKQMATNPPRDPMEMESRRIAGMESMLTHKKAVLQGYKDLIAKLDDRQKALIGPAQVPPCAQ</sequence>
<name>A0ABQ0C9L4_9PROT</name>
<proteinExistence type="predicted"/>
<dbReference type="EMBL" id="BAAFGK010000004">
    <property type="protein sequence ID" value="GAB0057576.1"/>
    <property type="molecule type" value="Genomic_DNA"/>
</dbReference>
<feature type="signal peptide" evidence="2">
    <location>
        <begin position="1"/>
        <end position="25"/>
    </location>
</feature>
<comment type="caution">
    <text evidence="3">The sequence shown here is derived from an EMBL/GenBank/DDBJ whole genome shotgun (WGS) entry which is preliminary data.</text>
</comment>
<dbReference type="InterPro" id="IPR012899">
    <property type="entry name" value="LTXXQ"/>
</dbReference>
<feature type="chain" id="PRO_5046417089" description="Secreted protein" evidence="2">
    <location>
        <begin position="26"/>
        <end position="198"/>
    </location>
</feature>
<keyword evidence="4" id="KW-1185">Reference proteome</keyword>
<dbReference type="Pfam" id="PF07813">
    <property type="entry name" value="LTXXQ"/>
    <property type="match status" value="1"/>
</dbReference>
<evidence type="ECO:0000313" key="3">
    <source>
        <dbReference type="EMBL" id="GAB0057576.1"/>
    </source>
</evidence>
<dbReference type="Proteomes" id="UP001628193">
    <property type="component" value="Unassembled WGS sequence"/>
</dbReference>
<evidence type="ECO:0000256" key="1">
    <source>
        <dbReference type="SAM" id="MobiDB-lite"/>
    </source>
</evidence>
<evidence type="ECO:0000256" key="2">
    <source>
        <dbReference type="SAM" id="SignalP"/>
    </source>
</evidence>
<reference evidence="3 4" key="2">
    <citation type="submission" date="2024-09" db="EMBL/GenBank/DDBJ databases">
        <title>Draft genome sequence of Candidatus Magnetaquicoccaceae bacterium FCR-1.</title>
        <authorList>
            <person name="Shimoshige H."/>
            <person name="Shimamura S."/>
            <person name="Taoka A."/>
            <person name="Kobayashi H."/>
            <person name="Maekawa T."/>
        </authorList>
    </citation>
    <scope>NUCLEOTIDE SEQUENCE [LARGE SCALE GENOMIC DNA]</scope>
    <source>
        <strain evidence="3 4">FCR-1</strain>
    </source>
</reference>
<reference evidence="3 4" key="1">
    <citation type="submission" date="2024-05" db="EMBL/GenBank/DDBJ databases">
        <authorList>
            <consortium name="Candidatus Magnetaquicoccaceae bacterium FCR-1 genome sequencing consortium"/>
            <person name="Shimoshige H."/>
            <person name="Shimamura S."/>
            <person name="Taoka A."/>
            <person name="Kobayashi H."/>
            <person name="Maekawa T."/>
        </authorList>
    </citation>
    <scope>NUCLEOTIDE SEQUENCE [LARGE SCALE GENOMIC DNA]</scope>
    <source>
        <strain evidence="3 4">FCR-1</strain>
    </source>
</reference>
<protein>
    <recommendedName>
        <fullName evidence="5">Secreted protein</fullName>
    </recommendedName>
</protein>
<evidence type="ECO:0008006" key="5">
    <source>
        <dbReference type="Google" id="ProtNLM"/>
    </source>
</evidence>
<gene>
    <name evidence="3" type="ORF">SIID45300_01907</name>
</gene>
<organism evidence="3 4">
    <name type="scientific">Candidatus Magnetaquiglobus chichijimensis</name>
    <dbReference type="NCBI Taxonomy" id="3141448"/>
    <lineage>
        <taxon>Bacteria</taxon>
        <taxon>Pseudomonadati</taxon>
        <taxon>Pseudomonadota</taxon>
        <taxon>Magnetococcia</taxon>
        <taxon>Magnetococcales</taxon>
        <taxon>Candidatus Magnetaquicoccaceae</taxon>
        <taxon>Candidatus Magnetaquiglobus</taxon>
    </lineage>
</organism>
<evidence type="ECO:0000313" key="4">
    <source>
        <dbReference type="Proteomes" id="UP001628193"/>
    </source>
</evidence>
<accession>A0ABQ0C9L4</accession>
<keyword evidence="2" id="KW-0732">Signal</keyword>